<evidence type="ECO:0000313" key="15">
    <source>
        <dbReference type="EMBL" id="CAI3978652.1"/>
    </source>
</evidence>
<organism evidence="15">
    <name type="scientific">Cladocopium goreaui</name>
    <dbReference type="NCBI Taxonomy" id="2562237"/>
    <lineage>
        <taxon>Eukaryota</taxon>
        <taxon>Sar</taxon>
        <taxon>Alveolata</taxon>
        <taxon>Dinophyceae</taxon>
        <taxon>Suessiales</taxon>
        <taxon>Symbiodiniaceae</taxon>
        <taxon>Cladocopium</taxon>
    </lineage>
</organism>
<evidence type="ECO:0000256" key="4">
    <source>
        <dbReference type="ARBA" id="ARBA00022692"/>
    </source>
</evidence>
<sequence>MSCLRCFFFRSPTSRKSLRSGFRALAMALSYWEKWNMVWLAANFYIHFGWEMSLLGFFDYAEWEGGFKPWNFLCATFSSYGNYDRRYKLKPAAEYHGTKASIDKVVLAVEVPAGLIDGALCLVWLKGILDNAWYRWPTQLVVSALHAFGTVVFWADELVPGWMNWYKGKGWKWTHTDGPRNIHWWWAFIGSNLVWVVVPMMYCKSAIEVMKPVLKTLK</sequence>
<keyword evidence="17" id="KW-1185">Reference proteome</keyword>
<keyword evidence="5" id="KW-0752">Steroid biosynthesis</keyword>
<protein>
    <submittedName>
        <fullName evidence="16">Vesicle transport through interaction with t-SNAREs-like 1A</fullName>
    </submittedName>
</protein>
<reference evidence="15" key="1">
    <citation type="submission" date="2022-10" db="EMBL/GenBank/DDBJ databases">
        <authorList>
            <person name="Chen Y."/>
            <person name="Dougan E. K."/>
            <person name="Chan C."/>
            <person name="Rhodes N."/>
            <person name="Thang M."/>
        </authorList>
    </citation>
    <scope>NUCLEOTIDE SEQUENCE</scope>
</reference>
<dbReference type="AlphaFoldDB" id="A0A9P1FLP7"/>
<dbReference type="PANTHER" id="PTHR14207">
    <property type="entry name" value="STEROL ISOMERASE"/>
    <property type="match status" value="1"/>
</dbReference>
<keyword evidence="12" id="KW-0413">Isomerase</keyword>
<evidence type="ECO:0000256" key="8">
    <source>
        <dbReference type="ARBA" id="ARBA00023098"/>
    </source>
</evidence>
<evidence type="ECO:0000256" key="13">
    <source>
        <dbReference type="SAM" id="Phobius"/>
    </source>
</evidence>
<comment type="subcellular location">
    <subcellularLocation>
        <location evidence="1">Membrane</location>
        <topology evidence="1">Multi-pass membrane protein</topology>
    </subcellularLocation>
</comment>
<dbReference type="EMBL" id="CAMXCT010000425">
    <property type="protein sequence ID" value="CAI3978652.1"/>
    <property type="molecule type" value="Genomic_DNA"/>
</dbReference>
<keyword evidence="6 13" id="KW-1133">Transmembrane helix</keyword>
<dbReference type="InterPro" id="IPR007905">
    <property type="entry name" value="EBP"/>
</dbReference>
<evidence type="ECO:0000256" key="6">
    <source>
        <dbReference type="ARBA" id="ARBA00022989"/>
    </source>
</evidence>
<accession>A0A9P1FLP7</accession>
<dbReference type="OrthoDB" id="411821at2759"/>
<dbReference type="EMBL" id="CAMXCT020000425">
    <property type="protein sequence ID" value="CAL1132027.1"/>
    <property type="molecule type" value="Genomic_DNA"/>
</dbReference>
<dbReference type="GO" id="GO:0006695">
    <property type="term" value="P:cholesterol biosynthetic process"/>
    <property type="evidence" value="ECO:0007669"/>
    <property type="project" value="TreeGrafter"/>
</dbReference>
<comment type="similarity">
    <text evidence="2">Belongs to the EBP family.</text>
</comment>
<keyword evidence="7" id="KW-0756">Sterol biosynthesis</keyword>
<feature type="domain" description="EXPERA" evidence="14">
    <location>
        <begin position="94"/>
        <end position="202"/>
    </location>
</feature>
<evidence type="ECO:0000256" key="11">
    <source>
        <dbReference type="ARBA" id="ARBA00023221"/>
    </source>
</evidence>
<dbReference type="GO" id="GO:0016020">
    <property type="term" value="C:membrane"/>
    <property type="evidence" value="ECO:0007669"/>
    <property type="project" value="UniProtKB-SubCell"/>
</dbReference>
<dbReference type="InterPro" id="IPR033118">
    <property type="entry name" value="EXPERA"/>
</dbReference>
<evidence type="ECO:0000256" key="12">
    <source>
        <dbReference type="ARBA" id="ARBA00023235"/>
    </source>
</evidence>
<evidence type="ECO:0000256" key="3">
    <source>
        <dbReference type="ARBA" id="ARBA00022516"/>
    </source>
</evidence>
<evidence type="ECO:0000313" key="16">
    <source>
        <dbReference type="EMBL" id="CAL4765964.1"/>
    </source>
</evidence>
<gene>
    <name evidence="15" type="ORF">C1SCF055_LOCUS6677</name>
</gene>
<evidence type="ECO:0000256" key="1">
    <source>
        <dbReference type="ARBA" id="ARBA00004141"/>
    </source>
</evidence>
<evidence type="ECO:0000256" key="2">
    <source>
        <dbReference type="ARBA" id="ARBA00008337"/>
    </source>
</evidence>
<keyword evidence="9 13" id="KW-0472">Membrane</keyword>
<keyword evidence="3" id="KW-0444">Lipid biosynthesis</keyword>
<dbReference type="GO" id="GO:0005783">
    <property type="term" value="C:endoplasmic reticulum"/>
    <property type="evidence" value="ECO:0007669"/>
    <property type="project" value="TreeGrafter"/>
</dbReference>
<feature type="transmembrane region" description="Helical" evidence="13">
    <location>
        <begin position="182"/>
        <end position="202"/>
    </location>
</feature>
<evidence type="ECO:0000256" key="7">
    <source>
        <dbReference type="ARBA" id="ARBA00023011"/>
    </source>
</evidence>
<keyword evidence="8" id="KW-0443">Lipid metabolism</keyword>
<keyword evidence="11" id="KW-0753">Steroid metabolism</keyword>
<dbReference type="Proteomes" id="UP001152797">
    <property type="component" value="Unassembled WGS sequence"/>
</dbReference>
<keyword evidence="4 13" id="KW-0812">Transmembrane</keyword>
<evidence type="ECO:0000256" key="5">
    <source>
        <dbReference type="ARBA" id="ARBA00022955"/>
    </source>
</evidence>
<dbReference type="Pfam" id="PF05241">
    <property type="entry name" value="EBP"/>
    <property type="match status" value="1"/>
</dbReference>
<evidence type="ECO:0000313" key="17">
    <source>
        <dbReference type="Proteomes" id="UP001152797"/>
    </source>
</evidence>
<dbReference type="PANTHER" id="PTHR14207:SF0">
    <property type="entry name" value="3-BETA-HYDROXYSTEROID-DELTA(8),DELTA(7)-ISOMERASE"/>
    <property type="match status" value="1"/>
</dbReference>
<feature type="transmembrane region" description="Helical" evidence="13">
    <location>
        <begin position="105"/>
        <end position="125"/>
    </location>
</feature>
<comment type="caution">
    <text evidence="15">The sequence shown here is derived from an EMBL/GenBank/DDBJ whole genome shotgun (WGS) entry which is preliminary data.</text>
</comment>
<keyword evidence="10" id="KW-1207">Sterol metabolism</keyword>
<reference evidence="16 17" key="2">
    <citation type="submission" date="2024-05" db="EMBL/GenBank/DDBJ databases">
        <authorList>
            <person name="Chen Y."/>
            <person name="Shah S."/>
            <person name="Dougan E. K."/>
            <person name="Thang M."/>
            <person name="Chan C."/>
        </authorList>
    </citation>
    <scope>NUCLEOTIDE SEQUENCE [LARGE SCALE GENOMIC DNA]</scope>
</reference>
<feature type="transmembrane region" description="Helical" evidence="13">
    <location>
        <begin position="137"/>
        <end position="155"/>
    </location>
</feature>
<dbReference type="GO" id="GO:0047750">
    <property type="term" value="F:cholestenol delta-isomerase activity"/>
    <property type="evidence" value="ECO:0007669"/>
    <property type="project" value="InterPro"/>
</dbReference>
<dbReference type="EMBL" id="CAMXCT030000425">
    <property type="protein sequence ID" value="CAL4765964.1"/>
    <property type="molecule type" value="Genomic_DNA"/>
</dbReference>
<name>A0A9P1FLP7_9DINO</name>
<evidence type="ECO:0000259" key="14">
    <source>
        <dbReference type="Pfam" id="PF05241"/>
    </source>
</evidence>
<evidence type="ECO:0000256" key="10">
    <source>
        <dbReference type="ARBA" id="ARBA00023166"/>
    </source>
</evidence>
<dbReference type="GO" id="GO:0000247">
    <property type="term" value="F:C-8 sterol isomerase activity"/>
    <property type="evidence" value="ECO:0007669"/>
    <property type="project" value="TreeGrafter"/>
</dbReference>
<proteinExistence type="inferred from homology"/>
<dbReference type="GO" id="GO:0004769">
    <property type="term" value="F:steroid Delta-isomerase activity"/>
    <property type="evidence" value="ECO:0007669"/>
    <property type="project" value="TreeGrafter"/>
</dbReference>
<evidence type="ECO:0000256" key="9">
    <source>
        <dbReference type="ARBA" id="ARBA00023136"/>
    </source>
</evidence>